<reference evidence="8" key="1">
    <citation type="journal article" date="2008" name="ISME J.">
        <title>Genomic patterns of recombination, clonal divergence and environment in marine microbial populations.</title>
        <authorList>
            <person name="Konstantinidis K.T."/>
            <person name="Delong E.F."/>
        </authorList>
    </citation>
    <scope>NUCLEOTIDE SEQUENCE</scope>
</reference>
<dbReference type="InterPro" id="IPR027417">
    <property type="entry name" value="P-loop_NTPase"/>
</dbReference>
<gene>
    <name evidence="8" type="ORF">ALOHA_HF4000ANIW137J11ctg1g23</name>
</gene>
<dbReference type="Pfam" id="PF06155">
    <property type="entry name" value="GBBH-like_N"/>
    <property type="match status" value="1"/>
</dbReference>
<dbReference type="InterPro" id="IPR034904">
    <property type="entry name" value="FSCA_dom_sf"/>
</dbReference>
<evidence type="ECO:0000256" key="2">
    <source>
        <dbReference type="ARBA" id="ARBA00022741"/>
    </source>
</evidence>
<keyword evidence="2" id="KW-0547">Nucleotide-binding</keyword>
<evidence type="ECO:0000256" key="5">
    <source>
        <dbReference type="ARBA" id="ARBA00023014"/>
    </source>
</evidence>
<dbReference type="InterPro" id="IPR010376">
    <property type="entry name" value="GBBH-like_N"/>
</dbReference>
<dbReference type="InterPro" id="IPR044304">
    <property type="entry name" value="NUBPL-like"/>
</dbReference>
<proteinExistence type="inferred from homology"/>
<dbReference type="Gene3D" id="3.40.50.300">
    <property type="entry name" value="P-loop containing nucleotide triphosphate hydrolases"/>
    <property type="match status" value="1"/>
</dbReference>
<dbReference type="SUPFAM" id="SSF117916">
    <property type="entry name" value="Fe-S cluster assembly (FSCA) domain-like"/>
    <property type="match status" value="1"/>
</dbReference>
<dbReference type="InterPro" id="IPR002744">
    <property type="entry name" value="MIP18-like"/>
</dbReference>
<dbReference type="InterPro" id="IPR019591">
    <property type="entry name" value="Mrp/NBP35_ATP-bd"/>
</dbReference>
<protein>
    <recommendedName>
        <fullName evidence="9">Iron-sulfur cluster carrier protein</fullName>
    </recommendedName>
</protein>
<keyword evidence="5" id="KW-0411">Iron-sulfur</keyword>
<keyword evidence="3" id="KW-0067">ATP-binding</keyword>
<organism evidence="8">
    <name type="scientific">uncultured marine microorganism HF4000_ANIW137J11</name>
    <dbReference type="NCBI Taxonomy" id="455532"/>
    <lineage>
        <taxon>unclassified sequences</taxon>
        <taxon>environmental samples</taxon>
    </lineage>
</organism>
<dbReference type="CDD" id="cd02037">
    <property type="entry name" value="Mrp_NBP35"/>
    <property type="match status" value="1"/>
</dbReference>
<dbReference type="HAMAP" id="MF_02040">
    <property type="entry name" value="Mrp_NBP35"/>
    <property type="match status" value="1"/>
</dbReference>
<dbReference type="Gene3D" id="3.30.300.130">
    <property type="entry name" value="Fe-S cluster assembly (FSCA)"/>
    <property type="match status" value="1"/>
</dbReference>
<evidence type="ECO:0008006" key="9">
    <source>
        <dbReference type="Google" id="ProtNLM"/>
    </source>
</evidence>
<feature type="domain" description="Gamma-butyrobetaine hydroxylase-like N-terminal" evidence="7">
    <location>
        <begin position="375"/>
        <end position="454"/>
    </location>
</feature>
<dbReference type="PANTHER" id="PTHR42961">
    <property type="entry name" value="IRON-SULFUR PROTEIN NUBPL"/>
    <property type="match status" value="1"/>
</dbReference>
<evidence type="ECO:0000259" key="6">
    <source>
        <dbReference type="Pfam" id="PF01883"/>
    </source>
</evidence>
<evidence type="ECO:0000256" key="1">
    <source>
        <dbReference type="ARBA" id="ARBA00022723"/>
    </source>
</evidence>
<dbReference type="InterPro" id="IPR033756">
    <property type="entry name" value="YlxH/NBP35"/>
</dbReference>
<dbReference type="GO" id="GO:0005524">
    <property type="term" value="F:ATP binding"/>
    <property type="evidence" value="ECO:0007669"/>
    <property type="project" value="UniProtKB-KW"/>
</dbReference>
<sequence length="468" mass="48901">MKNSKYSQGPVVLPMGAEEALRAVRDPLLKRDVVSLGYVRGLTASGSRVRFTLRLPSPASPHGDALAAQCREALLALDDVDEVDIETAWEVPRLPALESQTTPAALAQVKQIVAVASGKGGVGKSTVAVNLAFACARAGARVGILDVDVYGPSVPAMLGLRDHSLAGGQQGVLEPVEAHGLKVMSMGFLTTSETPLVWRGPIVSQLVQQFLGTVAWGELDYLFVDLPPGTGDIQLTLTQAVPLSGAIIVTTPQEVAYTIAEKGLRMFQQVKVPILGIVENMAYYHCPECGHNDPIFREGGGTAASQKLDIPLLARIPLNSSIAAAMDAGEPIAEGEIGDAFAALAGEVMARSSATALGEALNPAAPQELAVVAGGAVQVKWRDGVEQIIPAHTLRSECPCAGCVDEFSGEKLLQPGQIPADITVASSASVGRYAVRLDFSDGHNSGIFEFARLRTIGDAAADAAAFEV</sequence>
<feature type="domain" description="MIP18 family-like" evidence="6">
    <location>
        <begin position="18"/>
        <end position="84"/>
    </location>
</feature>
<dbReference type="SUPFAM" id="SSF52540">
    <property type="entry name" value="P-loop containing nucleoside triphosphate hydrolases"/>
    <property type="match status" value="1"/>
</dbReference>
<dbReference type="FunFam" id="3.40.50.300:FF:001119">
    <property type="entry name" value="Iron-sulfur cluster carrier protein"/>
    <property type="match status" value="1"/>
</dbReference>
<dbReference type="Gene3D" id="3.30.2020.30">
    <property type="match status" value="1"/>
</dbReference>
<dbReference type="EMBL" id="EU016603">
    <property type="protein sequence ID" value="ABZ07569.1"/>
    <property type="molecule type" value="Genomic_DNA"/>
</dbReference>
<dbReference type="AlphaFoldDB" id="B3T4R0"/>
<dbReference type="Pfam" id="PF01883">
    <property type="entry name" value="FeS_assembly_P"/>
    <property type="match status" value="1"/>
</dbReference>
<dbReference type="GO" id="GO:0016226">
    <property type="term" value="P:iron-sulfur cluster assembly"/>
    <property type="evidence" value="ECO:0007669"/>
    <property type="project" value="InterPro"/>
</dbReference>
<evidence type="ECO:0000313" key="8">
    <source>
        <dbReference type="EMBL" id="ABZ07569.1"/>
    </source>
</evidence>
<dbReference type="Pfam" id="PF10609">
    <property type="entry name" value="ParA"/>
    <property type="match status" value="1"/>
</dbReference>
<dbReference type="InterPro" id="IPR038492">
    <property type="entry name" value="GBBH-like_N_sf"/>
</dbReference>
<dbReference type="PANTHER" id="PTHR42961:SF2">
    <property type="entry name" value="IRON-SULFUR PROTEIN NUBPL"/>
    <property type="match status" value="1"/>
</dbReference>
<keyword evidence="4" id="KW-0408">Iron</keyword>
<evidence type="ECO:0000256" key="4">
    <source>
        <dbReference type="ARBA" id="ARBA00023004"/>
    </source>
</evidence>
<dbReference type="GO" id="GO:0051539">
    <property type="term" value="F:4 iron, 4 sulfur cluster binding"/>
    <property type="evidence" value="ECO:0007669"/>
    <property type="project" value="TreeGrafter"/>
</dbReference>
<dbReference type="GO" id="GO:0046872">
    <property type="term" value="F:metal ion binding"/>
    <property type="evidence" value="ECO:0007669"/>
    <property type="project" value="UniProtKB-KW"/>
</dbReference>
<name>B3T4R0_9ZZZZ</name>
<keyword evidence="1" id="KW-0479">Metal-binding</keyword>
<dbReference type="GO" id="GO:0140663">
    <property type="term" value="F:ATP-dependent FeS chaperone activity"/>
    <property type="evidence" value="ECO:0007669"/>
    <property type="project" value="InterPro"/>
</dbReference>
<accession>B3T4R0</accession>
<evidence type="ECO:0000259" key="7">
    <source>
        <dbReference type="Pfam" id="PF06155"/>
    </source>
</evidence>
<evidence type="ECO:0000256" key="3">
    <source>
        <dbReference type="ARBA" id="ARBA00022840"/>
    </source>
</evidence>